<reference evidence="1 2" key="1">
    <citation type="submission" date="2020-09" db="EMBL/GenBank/DDBJ databases">
        <title>De no assembly of potato wild relative species, Solanum commersonii.</title>
        <authorList>
            <person name="Cho K."/>
        </authorList>
    </citation>
    <scope>NUCLEOTIDE SEQUENCE [LARGE SCALE GENOMIC DNA]</scope>
    <source>
        <strain evidence="1">LZ3.2</strain>
        <tissue evidence="1">Leaf</tissue>
    </source>
</reference>
<comment type="caution">
    <text evidence="1">The sequence shown here is derived from an EMBL/GenBank/DDBJ whole genome shotgun (WGS) entry which is preliminary data.</text>
</comment>
<keyword evidence="2" id="KW-1185">Reference proteome</keyword>
<organism evidence="1 2">
    <name type="scientific">Solanum commersonii</name>
    <name type="common">Commerson's wild potato</name>
    <name type="synonym">Commerson's nightshade</name>
    <dbReference type="NCBI Taxonomy" id="4109"/>
    <lineage>
        <taxon>Eukaryota</taxon>
        <taxon>Viridiplantae</taxon>
        <taxon>Streptophyta</taxon>
        <taxon>Embryophyta</taxon>
        <taxon>Tracheophyta</taxon>
        <taxon>Spermatophyta</taxon>
        <taxon>Magnoliopsida</taxon>
        <taxon>eudicotyledons</taxon>
        <taxon>Gunneridae</taxon>
        <taxon>Pentapetalae</taxon>
        <taxon>asterids</taxon>
        <taxon>lamiids</taxon>
        <taxon>Solanales</taxon>
        <taxon>Solanaceae</taxon>
        <taxon>Solanoideae</taxon>
        <taxon>Solaneae</taxon>
        <taxon>Solanum</taxon>
    </lineage>
</organism>
<evidence type="ECO:0000313" key="1">
    <source>
        <dbReference type="EMBL" id="KAG5585471.1"/>
    </source>
</evidence>
<dbReference type="EMBL" id="JACXVP010000009">
    <property type="protein sequence ID" value="KAG5585471.1"/>
    <property type="molecule type" value="Genomic_DNA"/>
</dbReference>
<accession>A0A9J5XCZ6</accession>
<protein>
    <submittedName>
        <fullName evidence="1">Uncharacterized protein</fullName>
    </submittedName>
</protein>
<name>A0A9J5XCZ6_SOLCO</name>
<sequence>MDHERNYMPWMGSVYQSSQLRKLELDPQAPIGDKRMKWNIIHEFENLLECKEALAKKMSGVSLKGEYKKGLMISEKSHKEKEALAQGEI</sequence>
<evidence type="ECO:0000313" key="2">
    <source>
        <dbReference type="Proteomes" id="UP000824120"/>
    </source>
</evidence>
<gene>
    <name evidence="1" type="ORF">H5410_045905</name>
</gene>
<dbReference type="AlphaFoldDB" id="A0A9J5XCZ6"/>
<dbReference type="Proteomes" id="UP000824120">
    <property type="component" value="Chromosome 9"/>
</dbReference>
<proteinExistence type="predicted"/>